<name>A0AA48R9Q0_9ZZZZ</name>
<accession>A0AA48R9Q0</accession>
<protein>
    <submittedName>
        <fullName evidence="1">Uncharacterized protein</fullName>
    </submittedName>
</protein>
<evidence type="ECO:0000313" key="1">
    <source>
        <dbReference type="EMBL" id="CAJ0867326.1"/>
    </source>
</evidence>
<dbReference type="EMBL" id="OY288114">
    <property type="protein sequence ID" value="CAJ0867326.1"/>
    <property type="molecule type" value="Genomic_DNA"/>
</dbReference>
<reference evidence="1" key="1">
    <citation type="submission" date="2023-07" db="EMBL/GenBank/DDBJ databases">
        <authorList>
            <person name="Pelsma A.J. K."/>
        </authorList>
    </citation>
    <scope>NUCLEOTIDE SEQUENCE</scope>
</reference>
<gene>
    <name evidence="1" type="ORF">AMST5_01943</name>
</gene>
<proteinExistence type="predicted"/>
<sequence>MAVIEKQPAACQVLPENEEKIRQRALDTFAMRGMREGSRLVSRRSSEAQAEFSRLLVEEVKKLGNYIIVKRTGRARS</sequence>
<organism evidence="1">
    <name type="scientific">freshwater sediment metagenome</name>
    <dbReference type="NCBI Taxonomy" id="556182"/>
    <lineage>
        <taxon>unclassified sequences</taxon>
        <taxon>metagenomes</taxon>
        <taxon>ecological metagenomes</taxon>
    </lineage>
</organism>
<dbReference type="AlphaFoldDB" id="A0AA48R9Q0"/>